<feature type="compositionally biased region" description="Polar residues" evidence="7">
    <location>
        <begin position="248"/>
        <end position="265"/>
    </location>
</feature>
<feature type="compositionally biased region" description="Pro residues" evidence="7">
    <location>
        <begin position="85"/>
        <end position="110"/>
    </location>
</feature>
<dbReference type="SMART" id="SM00356">
    <property type="entry name" value="ZnF_C3H1"/>
    <property type="match status" value="5"/>
</dbReference>
<sequence length="1957" mass="217282">MEQVLIPRKLAYQEFNGAVAINDQPIRSRRRTRERHYQASSSSMEPNPPYLQNNNRYVPYSPNPPPLPPVVPNSPNIYGPHHHLPPPPPPVPPSRHPLPAQPPPTPPPNIPYQFNFRPNRKSNQPREDTHHPRSTMNHQFPDVARSPRLSYGVPVDDDRPYHPHRHQHRYAESDPSWDGRAYPVGSLDREPYPLQSDRGQFHQLAVSPYRPIEKIRHDFEGDVRFRDGFERNPQREDFMWDRGCRNSHFSSSSKGWSERGATSSRAYEGNYDKRSHHRDSSDTENHRWARTREVAREGDGFRRGLGKQVYYSSELERYDNKVSKEVNYELDHTPRKQMQKRSALLRIQKPKPSYRNTEDEVSHYSGYFNDTKSSSFRGMEQLEYTDRGVEENRREGSPVELDVSFKSNSLVAKAIVPPSSSAVVAGENFAPRNSEIRKFEVSEKDCSNESTVKLDRALSATKNTSTSNPAANSGIDNVHKSSSQPSSHKVDISLGKRKVERSAKVMVSGSSGKTNSIMVAKKKKIVKKVVKKVSVPRSRIPSSRAKGKLDEPVEADTSTLCQPTTSVTENFSTPSGENVTSVGLMSVHHTDSQPFPNDASMPAYERVEGSPKTVVPEEVSGDVCCGGLNLQKSKRKWNDLTPPLNSSKDKHIKFDENSANADNFARGLQTLYNPDKDCTEPQSEKFPLFSVEGFGKQGCQNECSILLDSSSAALSSEVMLSVGSSIDSSLLSSEKNMTRGLMNTSSTNHELNSAVFIDGSSMNSLERIVYTDFETVESVSCRSGTGQIEKTDDDGTVEGFPKTVSSVGDILALKSLEETRIDDCKIATESSDQVASTIYSSRNSCFSSEEANLETGDDIRNQLYQGGITMLRDSGTTVSSLDDPISAEVSEECSPNNRREARSTRLDMLRSGMNNLHFAPPNVVSSPPCVDKNLSLSFQESEVTISHVLANDIGLQHRADGFGVMQGSSSIDGLLEAKISASIEVNVRLDEVSKKNEDDKIMSADYMVPASPIMSAVNQRNTRTELRNESYLHHESVLPSVSSHPSLLAHDKGVSTPYSNEESMEIVSGVSDGCSSVLTKELESSLKQIGKDNIDQDDTVPDENPVIRGGCNLSTQSSHSIETKIYSKRNLVMEKNQSTNRKALPSQDSNITTHSRYPLSAESYGKKIHSSHAPSRIPGYSTVLYNASGSKSSSTHVTQHRTWHRTTTSAYPLSKIKPISGTVPPQRQFPRRSSKLLNNSYIWKGNSLVRKSPPVTGLRSLSSSVYQLNSLGTDEVKKSSGSESRVDGTDTSSSLGTGVVSASSERPRIPLLPGITKIPNRSTTSSGDHTSSLLAETFNVSNETTSLKFAESNDAPSATRDLSKIPETSVYITGSTNNSNNRNELSDGNLTSLNAKSITYVKKKSNQLIATLSTTGLSVHNTENTVAASSDGYYKRSRNQLIRTPLEGHAKQTVAMPDAALISKGLTTSVVLPGRSFGRTRNQEVWTLHGAQLLRKNGSSLKHQVLPHLPWKRAMYSRSFMQSPVSISNNSSLSTISRKLLTLRKRNTVYTRSRNGYSLRKFKVLSVGGRNLKWSKSIDRHSKKANEEATLAVAAVEREKREQNGAACAVSGTKSRSHSSHKSSNNGGERIFRIGSLRYKMDSSKRTLQRISDKESSCSTSLQTEKIMKNPYVPRRLVIGNNEYVRVGNGNQLIRDPKRRTRVLASEKVRWSLHTVRSRLAKKRKFCQFFTRFGMCNKDDGKCPYIHDSSKIAVCTKFLNGLCHNSNCKLTHKVIPERMPDCSYFLQGLCTNRSCPYRHVHVNPNAPTCEGFLRGYCADGNECRKKHSYVCPSFEATGSCPLGSKCKLHHPKNRNKGKKGKRSIEQKNVRGRYFGSMRIDISDSGKAAFEMHSVQDGDDVPFKGKFADFIGIDDSDEDGDRNDATTERIASSRSGPSDVRIDDIDELIKPIRIMTRI</sequence>
<organism evidence="9 10">
    <name type="scientific">Tripterygium wilfordii</name>
    <name type="common">Thunder God vine</name>
    <dbReference type="NCBI Taxonomy" id="458696"/>
    <lineage>
        <taxon>Eukaryota</taxon>
        <taxon>Viridiplantae</taxon>
        <taxon>Streptophyta</taxon>
        <taxon>Embryophyta</taxon>
        <taxon>Tracheophyta</taxon>
        <taxon>Spermatophyta</taxon>
        <taxon>Magnoliopsida</taxon>
        <taxon>eudicotyledons</taxon>
        <taxon>Gunneridae</taxon>
        <taxon>Pentapetalae</taxon>
        <taxon>rosids</taxon>
        <taxon>fabids</taxon>
        <taxon>Celastrales</taxon>
        <taxon>Celastraceae</taxon>
        <taxon>Tripterygium</taxon>
    </lineage>
</organism>
<keyword evidence="5" id="KW-0238">DNA-binding</keyword>
<reference evidence="9 10" key="1">
    <citation type="journal article" date="2020" name="Nat. Commun.">
        <title>Genome of Tripterygium wilfordii and identification of cytochrome P450 involved in triptolide biosynthesis.</title>
        <authorList>
            <person name="Tu L."/>
            <person name="Su P."/>
            <person name="Zhang Z."/>
            <person name="Gao L."/>
            <person name="Wang J."/>
            <person name="Hu T."/>
            <person name="Zhou J."/>
            <person name="Zhang Y."/>
            <person name="Zhao Y."/>
            <person name="Liu Y."/>
            <person name="Song Y."/>
            <person name="Tong Y."/>
            <person name="Lu Y."/>
            <person name="Yang J."/>
            <person name="Xu C."/>
            <person name="Jia M."/>
            <person name="Peters R.J."/>
            <person name="Huang L."/>
            <person name="Gao W."/>
        </authorList>
    </citation>
    <scope>NUCLEOTIDE SEQUENCE [LARGE SCALE GENOMIC DNA]</scope>
    <source>
        <strain evidence="10">cv. XIE 37</strain>
        <tissue evidence="9">Leaf</tissue>
    </source>
</reference>
<feature type="compositionally biased region" description="Pro residues" evidence="7">
    <location>
        <begin position="61"/>
        <end position="72"/>
    </location>
</feature>
<evidence type="ECO:0000256" key="5">
    <source>
        <dbReference type="ARBA" id="ARBA00023125"/>
    </source>
</evidence>
<dbReference type="GO" id="GO:0005634">
    <property type="term" value="C:nucleus"/>
    <property type="evidence" value="ECO:0007669"/>
    <property type="project" value="TreeGrafter"/>
</dbReference>
<feature type="region of interest" description="Disordered" evidence="7">
    <location>
        <begin position="1603"/>
        <end position="1629"/>
    </location>
</feature>
<dbReference type="SUPFAM" id="SSF81995">
    <property type="entry name" value="beta-sandwich domain of Sec23/24"/>
    <property type="match status" value="1"/>
</dbReference>
<dbReference type="OrthoDB" id="3247158at2759"/>
<dbReference type="PROSITE" id="PS50103">
    <property type="entry name" value="ZF_C3H1"/>
    <property type="match status" value="3"/>
</dbReference>
<evidence type="ECO:0000256" key="1">
    <source>
        <dbReference type="ARBA" id="ARBA00022723"/>
    </source>
</evidence>
<keyword evidence="2" id="KW-0677">Repeat</keyword>
<dbReference type="EMBL" id="JAAARO010000004">
    <property type="protein sequence ID" value="KAF5749069.1"/>
    <property type="molecule type" value="Genomic_DNA"/>
</dbReference>
<dbReference type="FunFam" id="4.10.1000.10:FF:000008">
    <property type="entry name" value="zinc finger CCCH domain-containing protein 3"/>
    <property type="match status" value="1"/>
</dbReference>
<accession>A0A7J7DS11</accession>
<feature type="compositionally biased region" description="Polar residues" evidence="7">
    <location>
        <begin position="460"/>
        <end position="487"/>
    </location>
</feature>
<dbReference type="PANTHER" id="PTHR46156">
    <property type="entry name" value="CCCH ZINGC FINGER"/>
    <property type="match status" value="1"/>
</dbReference>
<gene>
    <name evidence="9" type="ORF">HS088_TW04G01031</name>
</gene>
<evidence type="ECO:0000256" key="7">
    <source>
        <dbReference type="SAM" id="MobiDB-lite"/>
    </source>
</evidence>
<feature type="region of interest" description="Disordered" evidence="7">
    <location>
        <begin position="248"/>
        <end position="287"/>
    </location>
</feature>
<feature type="compositionally biased region" description="Basic and acidic residues" evidence="7">
    <location>
        <begin position="1274"/>
        <end position="1288"/>
    </location>
</feature>
<feature type="compositionally biased region" description="Polar residues" evidence="7">
    <location>
        <begin position="1319"/>
        <end position="1329"/>
    </location>
</feature>
<dbReference type="GO" id="GO:0008270">
    <property type="term" value="F:zinc ion binding"/>
    <property type="evidence" value="ECO:0007669"/>
    <property type="project" value="UniProtKB-KW"/>
</dbReference>
<keyword evidence="1 6" id="KW-0479">Metal-binding</keyword>
<dbReference type="FunCoup" id="A0A7J7DS11">
    <property type="interactions" value="984"/>
</dbReference>
<evidence type="ECO:0000256" key="3">
    <source>
        <dbReference type="ARBA" id="ARBA00022771"/>
    </source>
</evidence>
<feature type="region of interest" description="Disordered" evidence="7">
    <location>
        <begin position="460"/>
        <end position="491"/>
    </location>
</feature>
<evidence type="ECO:0000256" key="4">
    <source>
        <dbReference type="ARBA" id="ARBA00022833"/>
    </source>
</evidence>
<feature type="region of interest" description="Disordered" evidence="7">
    <location>
        <begin position="537"/>
        <end position="558"/>
    </location>
</feature>
<keyword evidence="4 6" id="KW-0862">Zinc</keyword>
<evidence type="ECO:0000313" key="9">
    <source>
        <dbReference type="EMBL" id="KAF5749069.1"/>
    </source>
</evidence>
<feature type="region of interest" description="Disordered" evidence="7">
    <location>
        <begin position="1273"/>
        <end position="1305"/>
    </location>
</feature>
<feature type="compositionally biased region" description="Acidic residues" evidence="7">
    <location>
        <begin position="1911"/>
        <end position="1920"/>
    </location>
</feature>
<dbReference type="PANTHER" id="PTHR46156:SF1">
    <property type="entry name" value="ZINC FINGER CCCH DOMAIN-CONTAINING PROTEIN 3"/>
    <property type="match status" value="1"/>
</dbReference>
<feature type="domain" description="C3H1-type" evidence="8">
    <location>
        <begin position="1776"/>
        <end position="1802"/>
    </location>
</feature>
<dbReference type="InParanoid" id="A0A7J7DS11"/>
<feature type="compositionally biased region" description="Polar residues" evidence="7">
    <location>
        <begin position="1289"/>
        <end position="1304"/>
    </location>
</feature>
<keyword evidence="3 6" id="KW-0863">Zinc-finger</keyword>
<dbReference type="GO" id="GO:0003677">
    <property type="term" value="F:DNA binding"/>
    <property type="evidence" value="ECO:0007669"/>
    <property type="project" value="UniProtKB-KW"/>
</dbReference>
<comment type="caution">
    <text evidence="9">The sequence shown here is derived from an EMBL/GenBank/DDBJ whole genome shotgun (WGS) entry which is preliminary data.</text>
</comment>
<feature type="zinc finger region" description="C3H1-type" evidence="6">
    <location>
        <begin position="1776"/>
        <end position="1802"/>
    </location>
</feature>
<dbReference type="Proteomes" id="UP000593562">
    <property type="component" value="Unassembled WGS sequence"/>
</dbReference>
<feature type="region of interest" description="Disordered" evidence="7">
    <location>
        <begin position="23"/>
        <end position="195"/>
    </location>
</feature>
<evidence type="ECO:0000259" key="8">
    <source>
        <dbReference type="PROSITE" id="PS50103"/>
    </source>
</evidence>
<feature type="zinc finger region" description="C3H1-type" evidence="6">
    <location>
        <begin position="1825"/>
        <end position="1853"/>
    </location>
</feature>
<dbReference type="Pfam" id="PF00642">
    <property type="entry name" value="zf-CCCH"/>
    <property type="match status" value="1"/>
</dbReference>
<proteinExistence type="predicted"/>
<dbReference type="Gene3D" id="4.10.1000.10">
    <property type="entry name" value="Zinc finger, CCCH-type"/>
    <property type="match status" value="2"/>
</dbReference>
<feature type="region of interest" description="Disordered" evidence="7">
    <location>
        <begin position="1911"/>
        <end position="1937"/>
    </location>
</feature>
<evidence type="ECO:0000313" key="10">
    <source>
        <dbReference type="Proteomes" id="UP000593562"/>
    </source>
</evidence>
<evidence type="ECO:0000256" key="6">
    <source>
        <dbReference type="PROSITE-ProRule" id="PRU00723"/>
    </source>
</evidence>
<evidence type="ECO:0000256" key="2">
    <source>
        <dbReference type="ARBA" id="ARBA00022737"/>
    </source>
</evidence>
<keyword evidence="10" id="KW-1185">Reference proteome</keyword>
<feature type="region of interest" description="Disordered" evidence="7">
    <location>
        <begin position="1310"/>
        <end position="1329"/>
    </location>
</feature>
<dbReference type="InterPro" id="IPR000571">
    <property type="entry name" value="Znf_CCCH"/>
</dbReference>
<feature type="domain" description="C3H1-type" evidence="8">
    <location>
        <begin position="1721"/>
        <end position="1750"/>
    </location>
</feature>
<feature type="compositionally biased region" description="Basic and acidic residues" evidence="7">
    <location>
        <begin position="270"/>
        <end position="287"/>
    </location>
</feature>
<feature type="zinc finger region" description="C3H1-type" evidence="6">
    <location>
        <begin position="1721"/>
        <end position="1750"/>
    </location>
</feature>
<dbReference type="FunFam" id="4.10.1000.10:FF:000022">
    <property type="entry name" value="Zinc finger CCCH domain-containing protein 7"/>
    <property type="match status" value="1"/>
</dbReference>
<name>A0A7J7DS11_TRIWF</name>
<feature type="domain" description="C3H1-type" evidence="8">
    <location>
        <begin position="1825"/>
        <end position="1853"/>
    </location>
</feature>
<protein>
    <recommendedName>
        <fullName evidence="8">C3H1-type domain-containing protein</fullName>
    </recommendedName>
</protein>